<evidence type="ECO:0000313" key="5">
    <source>
        <dbReference type="EMBL" id="WRP18434.1"/>
    </source>
</evidence>
<evidence type="ECO:0000256" key="2">
    <source>
        <dbReference type="ARBA" id="ARBA00022801"/>
    </source>
</evidence>
<dbReference type="InterPro" id="IPR020084">
    <property type="entry name" value="NUDIX_hydrolase_CS"/>
</dbReference>
<evidence type="ECO:0000256" key="3">
    <source>
        <dbReference type="RuleBase" id="RU003476"/>
    </source>
</evidence>
<evidence type="ECO:0000256" key="1">
    <source>
        <dbReference type="ARBA" id="ARBA00001946"/>
    </source>
</evidence>
<name>A0ABZ1C0G1_9FIRM</name>
<dbReference type="PRINTS" id="PR00502">
    <property type="entry name" value="NUDIXFAMILY"/>
</dbReference>
<dbReference type="PANTHER" id="PTHR11839">
    <property type="entry name" value="UDP/ADP-SUGAR PYROPHOSPHATASE"/>
    <property type="match status" value="1"/>
</dbReference>
<gene>
    <name evidence="5" type="ORF">U7230_05360</name>
</gene>
<dbReference type="PROSITE" id="PS00893">
    <property type="entry name" value="NUDIX_BOX"/>
    <property type="match status" value="1"/>
</dbReference>
<feature type="domain" description="Nudix hydrolase" evidence="4">
    <location>
        <begin position="22"/>
        <end position="151"/>
    </location>
</feature>
<dbReference type="InterPro" id="IPR000086">
    <property type="entry name" value="NUDIX_hydrolase_dom"/>
</dbReference>
<dbReference type="PANTHER" id="PTHR11839:SF18">
    <property type="entry name" value="NUDIX HYDROLASE DOMAIN-CONTAINING PROTEIN"/>
    <property type="match status" value="1"/>
</dbReference>
<dbReference type="EMBL" id="CP141615">
    <property type="protein sequence ID" value="WRP18434.1"/>
    <property type="molecule type" value="Genomic_DNA"/>
</dbReference>
<comment type="cofactor">
    <cofactor evidence="1">
        <name>Mg(2+)</name>
        <dbReference type="ChEBI" id="CHEBI:18420"/>
    </cofactor>
</comment>
<keyword evidence="2 3" id="KW-0378">Hydrolase</keyword>
<dbReference type="Pfam" id="PF00293">
    <property type="entry name" value="NUDIX"/>
    <property type="match status" value="1"/>
</dbReference>
<dbReference type="InterPro" id="IPR020476">
    <property type="entry name" value="Nudix_hydrolase"/>
</dbReference>
<comment type="similarity">
    <text evidence="3">Belongs to the Nudix hydrolase family.</text>
</comment>
<organism evidence="5 6">
    <name type="scientific">Carboxydichorda subterranea</name>
    <dbReference type="NCBI Taxonomy" id="3109565"/>
    <lineage>
        <taxon>Bacteria</taxon>
        <taxon>Bacillati</taxon>
        <taxon>Bacillota</taxon>
        <taxon>Limnochordia</taxon>
        <taxon>Limnochordales</taxon>
        <taxon>Geochordaceae</taxon>
        <taxon>Carboxydichorda</taxon>
    </lineage>
</organism>
<dbReference type="Gene3D" id="3.90.79.10">
    <property type="entry name" value="Nucleoside Triphosphate Pyrophosphohydrolase"/>
    <property type="match status" value="1"/>
</dbReference>
<dbReference type="EC" id="3.6.-.-" evidence="5"/>
<evidence type="ECO:0000313" key="6">
    <source>
        <dbReference type="Proteomes" id="UP001332192"/>
    </source>
</evidence>
<reference evidence="5 6" key="1">
    <citation type="journal article" date="2024" name="Front. Microbiol.">
        <title>Novel thermophilic genera Geochorda gen. nov. and Carboxydochorda gen. nov. from the deep terrestrial subsurface reveal the ecophysiological diversity in the class Limnochordia.</title>
        <authorList>
            <person name="Karnachuk O.V."/>
            <person name="Lukina A.P."/>
            <person name="Avakyan M.R."/>
            <person name="Kadnikov V.V."/>
            <person name="Begmatov S."/>
            <person name="Beletsky A.V."/>
            <person name="Vlasova K.G."/>
            <person name="Novikov A.A."/>
            <person name="Shcherbakova V.A."/>
            <person name="Mardanov A.V."/>
            <person name="Ravin N.V."/>
        </authorList>
    </citation>
    <scope>NUCLEOTIDE SEQUENCE [LARGE SCALE GENOMIC DNA]</scope>
    <source>
        <strain evidence="5 6">L945</strain>
    </source>
</reference>
<dbReference type="InterPro" id="IPR015797">
    <property type="entry name" value="NUDIX_hydrolase-like_dom_sf"/>
</dbReference>
<dbReference type="GO" id="GO:0016787">
    <property type="term" value="F:hydrolase activity"/>
    <property type="evidence" value="ECO:0007669"/>
    <property type="project" value="UniProtKB-KW"/>
</dbReference>
<sequence>MELRWVSKEVRLQDGTHVYHLLDHPGSVALVAVRDGRVALIRQYRPAVDAWLWEIPAGTLEPGEAPMQAARRELEEETGWQAGSLEELAAFYLAPGYSSERMHLIRAQDLRPGRRHLDAGEVIGEVRWFTPRELREMARNGMLSDAKTLAALAYLDAGPDAAEPA</sequence>
<keyword evidence="6" id="KW-1185">Reference proteome</keyword>
<accession>A0ABZ1C0G1</accession>
<dbReference type="Proteomes" id="UP001332192">
    <property type="component" value="Chromosome"/>
</dbReference>
<dbReference type="PROSITE" id="PS51462">
    <property type="entry name" value="NUDIX"/>
    <property type="match status" value="1"/>
</dbReference>
<evidence type="ECO:0000259" key="4">
    <source>
        <dbReference type="PROSITE" id="PS51462"/>
    </source>
</evidence>
<protein>
    <submittedName>
        <fullName evidence="5">NUDIX hydrolase</fullName>
        <ecNumber evidence="5">3.6.-.-</ecNumber>
    </submittedName>
</protein>
<proteinExistence type="inferred from homology"/>
<dbReference type="CDD" id="cd03424">
    <property type="entry name" value="NUDIX_ADPRase_Nudt5_UGPPase_Nudt14"/>
    <property type="match status" value="1"/>
</dbReference>
<dbReference type="SUPFAM" id="SSF55811">
    <property type="entry name" value="Nudix"/>
    <property type="match status" value="1"/>
</dbReference>
<dbReference type="RefSeq" id="WP_324717707.1">
    <property type="nucleotide sequence ID" value="NZ_CP141615.1"/>
</dbReference>